<reference evidence="3" key="1">
    <citation type="journal article" date="2021" name="PeerJ">
        <title>Extensive microbial diversity within the chicken gut microbiome revealed by metagenomics and culture.</title>
        <authorList>
            <person name="Gilroy R."/>
            <person name="Ravi A."/>
            <person name="Getino M."/>
            <person name="Pursley I."/>
            <person name="Horton D.L."/>
            <person name="Alikhan N.F."/>
            <person name="Baker D."/>
            <person name="Gharbi K."/>
            <person name="Hall N."/>
            <person name="Watson M."/>
            <person name="Adriaenssens E.M."/>
            <person name="Foster-Nyarko E."/>
            <person name="Jarju S."/>
            <person name="Secka A."/>
            <person name="Antonio M."/>
            <person name="Oren A."/>
            <person name="Chaudhuri R.R."/>
            <person name="La Ragione R."/>
            <person name="Hildebrand F."/>
            <person name="Pallen M.J."/>
        </authorList>
    </citation>
    <scope>NUCLEOTIDE SEQUENCE</scope>
    <source>
        <strain evidence="3">CHK179-7159</strain>
    </source>
</reference>
<feature type="compositionally biased region" description="Acidic residues" evidence="1">
    <location>
        <begin position="44"/>
        <end position="58"/>
    </location>
</feature>
<sequence>MKKKLVALILTAAMVLSMSACGASGGGGNASSQAPAPSETQEAVSEEDSAAETADLEEASAGTEAAAENAGVYPIVEEPVTVTGLVVGKDTATRSDRLVWNKVSEVTGINIEWEVIDADALATYLAGGDWPDFIHYNLDSSMVTDYGVVGGRFVNYLDYLDLMPNLVQTFEDYPIAKKASMEINGEMYSLPGIEVSATTVKARPYVRTDVLEAAGLSMPATVEEFHDALAVLKEKNGEAGFIPELSNDESYWGPMLFAAFGPLTNMNFDDDGTGKVVFNRTSEQMRLYLEYMNRLYEEGLIDQEYLTMDGTVRLDRAKSGKVAFIGGGEANSLQASDFTDGEFHLDCCPPLTSEYDSTQEILGNSPYFPSGGFYMNAESEYIEELCRMFDIMYATEEVVEGSGLYGESFCYGMEGVDWDYGPEGSGVYVFHCPEKYDGSFTTYQYSELIWENAGRCDALAGLVTETEGNNRARQQGFVKNVIPYQSDLYFPVDLLTFTEDEQYTLDNRLTDIKTYYKEMEGKFITGVADIETEWDTYCKTLEQMGINEVLEVYQASYDRWNSQ</sequence>
<reference evidence="3" key="2">
    <citation type="submission" date="2021-04" db="EMBL/GenBank/DDBJ databases">
        <authorList>
            <person name="Gilroy R."/>
        </authorList>
    </citation>
    <scope>NUCLEOTIDE SEQUENCE</scope>
    <source>
        <strain evidence="3">CHK179-7159</strain>
    </source>
</reference>
<evidence type="ECO:0000256" key="2">
    <source>
        <dbReference type="SAM" id="SignalP"/>
    </source>
</evidence>
<comment type="caution">
    <text evidence="3">The sequence shown here is derived from an EMBL/GenBank/DDBJ whole genome shotgun (WGS) entry which is preliminary data.</text>
</comment>
<organism evidence="3 4">
    <name type="scientific">Candidatus Eisenbergiella merdipullorum</name>
    <dbReference type="NCBI Taxonomy" id="2838553"/>
    <lineage>
        <taxon>Bacteria</taxon>
        <taxon>Bacillati</taxon>
        <taxon>Bacillota</taxon>
        <taxon>Clostridia</taxon>
        <taxon>Lachnospirales</taxon>
        <taxon>Lachnospiraceae</taxon>
        <taxon>Eisenbergiella</taxon>
    </lineage>
</organism>
<evidence type="ECO:0000313" key="4">
    <source>
        <dbReference type="Proteomes" id="UP000886858"/>
    </source>
</evidence>
<gene>
    <name evidence="3" type="ORF">H9717_05060</name>
</gene>
<protein>
    <submittedName>
        <fullName evidence="3">Extracellular solute-binding protein</fullName>
    </submittedName>
</protein>
<evidence type="ECO:0000313" key="3">
    <source>
        <dbReference type="EMBL" id="HJA92473.1"/>
    </source>
</evidence>
<feature type="signal peptide" evidence="2">
    <location>
        <begin position="1"/>
        <end position="22"/>
    </location>
</feature>
<dbReference type="InterPro" id="IPR050490">
    <property type="entry name" value="Bact_solute-bd_prot1"/>
</dbReference>
<name>A0A9D2KZD4_9FIRM</name>
<dbReference type="Proteomes" id="UP000886858">
    <property type="component" value="Unassembled WGS sequence"/>
</dbReference>
<dbReference type="SUPFAM" id="SSF53850">
    <property type="entry name" value="Periplasmic binding protein-like II"/>
    <property type="match status" value="1"/>
</dbReference>
<dbReference type="EMBL" id="DWYY01000055">
    <property type="protein sequence ID" value="HJA92473.1"/>
    <property type="molecule type" value="Genomic_DNA"/>
</dbReference>
<dbReference type="PANTHER" id="PTHR43649">
    <property type="entry name" value="ARABINOSE-BINDING PROTEIN-RELATED"/>
    <property type="match status" value="1"/>
</dbReference>
<feature type="chain" id="PRO_5039323458" evidence="2">
    <location>
        <begin position="23"/>
        <end position="563"/>
    </location>
</feature>
<dbReference type="AlphaFoldDB" id="A0A9D2KZD4"/>
<dbReference type="PANTHER" id="PTHR43649:SF12">
    <property type="entry name" value="DIACETYLCHITOBIOSE BINDING PROTEIN DASA"/>
    <property type="match status" value="1"/>
</dbReference>
<evidence type="ECO:0000256" key="1">
    <source>
        <dbReference type="SAM" id="MobiDB-lite"/>
    </source>
</evidence>
<feature type="region of interest" description="Disordered" evidence="1">
    <location>
        <begin position="26"/>
        <end position="63"/>
    </location>
</feature>
<dbReference type="PROSITE" id="PS51257">
    <property type="entry name" value="PROKAR_LIPOPROTEIN"/>
    <property type="match status" value="1"/>
</dbReference>
<proteinExistence type="predicted"/>
<dbReference type="Gene3D" id="3.40.190.10">
    <property type="entry name" value="Periplasmic binding protein-like II"/>
    <property type="match status" value="2"/>
</dbReference>
<keyword evidence="2" id="KW-0732">Signal</keyword>
<accession>A0A9D2KZD4</accession>